<dbReference type="EMBL" id="JANPWB010000006">
    <property type="protein sequence ID" value="KAJ1178321.1"/>
    <property type="molecule type" value="Genomic_DNA"/>
</dbReference>
<evidence type="ECO:0008006" key="11">
    <source>
        <dbReference type="Google" id="ProtNLM"/>
    </source>
</evidence>
<feature type="region of interest" description="Disordered" evidence="7">
    <location>
        <begin position="868"/>
        <end position="900"/>
    </location>
</feature>
<reference evidence="9" key="1">
    <citation type="journal article" date="2022" name="bioRxiv">
        <title>Sequencing and chromosome-scale assembly of the giantPleurodeles waltlgenome.</title>
        <authorList>
            <person name="Brown T."/>
            <person name="Elewa A."/>
            <person name="Iarovenko S."/>
            <person name="Subramanian E."/>
            <person name="Araus A.J."/>
            <person name="Petzold A."/>
            <person name="Susuki M."/>
            <person name="Suzuki K.-i.T."/>
            <person name="Hayashi T."/>
            <person name="Toyoda A."/>
            <person name="Oliveira C."/>
            <person name="Osipova E."/>
            <person name="Leigh N.D."/>
            <person name="Simon A."/>
            <person name="Yun M.H."/>
        </authorList>
    </citation>
    <scope>NUCLEOTIDE SEQUENCE</scope>
    <source>
        <strain evidence="9">20211129_DDA</strain>
        <tissue evidence="9">Liver</tissue>
    </source>
</reference>
<name>A0AAV7TPD7_PLEWA</name>
<evidence type="ECO:0000256" key="5">
    <source>
        <dbReference type="ARBA" id="ARBA00024167"/>
    </source>
</evidence>
<evidence type="ECO:0000313" key="9">
    <source>
        <dbReference type="EMBL" id="KAJ1178321.1"/>
    </source>
</evidence>
<keyword evidence="2 8" id="KW-0812">Transmembrane</keyword>
<dbReference type="AlphaFoldDB" id="A0AAV7TPD7"/>
<dbReference type="PANTHER" id="PTHR10736">
    <property type="entry name" value="BESTROPHIN"/>
    <property type="match status" value="1"/>
</dbReference>
<feature type="transmembrane region" description="Helical" evidence="8">
    <location>
        <begin position="634"/>
        <end position="652"/>
    </location>
</feature>
<feature type="transmembrane region" description="Helical" evidence="8">
    <location>
        <begin position="401"/>
        <end position="419"/>
    </location>
</feature>
<evidence type="ECO:0000256" key="2">
    <source>
        <dbReference type="ARBA" id="ARBA00022692"/>
    </source>
</evidence>
<comment type="caution">
    <text evidence="9">The sequence shown here is derived from an EMBL/GenBank/DDBJ whole genome shotgun (WGS) entry which is preliminary data.</text>
</comment>
<dbReference type="InterPro" id="IPR000615">
    <property type="entry name" value="Bestrophin"/>
</dbReference>
<dbReference type="PANTHER" id="PTHR10736:SF4">
    <property type="entry name" value="BESTROPHIN-1"/>
    <property type="match status" value="1"/>
</dbReference>
<gene>
    <name evidence="9" type="ORF">NDU88_003567</name>
</gene>
<dbReference type="InterPro" id="IPR021134">
    <property type="entry name" value="Bestrophin-like"/>
</dbReference>
<comment type="subcellular location">
    <subcellularLocation>
        <location evidence="1">Membrane</location>
    </subcellularLocation>
</comment>
<keyword evidence="10" id="KW-1185">Reference proteome</keyword>
<evidence type="ECO:0000256" key="8">
    <source>
        <dbReference type="SAM" id="Phobius"/>
    </source>
</evidence>
<evidence type="ECO:0000256" key="7">
    <source>
        <dbReference type="SAM" id="MobiDB-lite"/>
    </source>
</evidence>
<feature type="compositionally biased region" description="Polar residues" evidence="7">
    <location>
        <begin position="1035"/>
        <end position="1045"/>
    </location>
</feature>
<proteinExistence type="inferred from homology"/>
<accession>A0AAV7TPD7</accession>
<dbReference type="GO" id="GO:0016020">
    <property type="term" value="C:membrane"/>
    <property type="evidence" value="ECO:0007669"/>
    <property type="project" value="UniProtKB-SubCell"/>
</dbReference>
<feature type="transmembrane region" description="Helical" evidence="8">
    <location>
        <begin position="600"/>
        <end position="622"/>
    </location>
</feature>
<organism evidence="9 10">
    <name type="scientific">Pleurodeles waltl</name>
    <name type="common">Iberian ribbed newt</name>
    <dbReference type="NCBI Taxonomy" id="8319"/>
    <lineage>
        <taxon>Eukaryota</taxon>
        <taxon>Metazoa</taxon>
        <taxon>Chordata</taxon>
        <taxon>Craniata</taxon>
        <taxon>Vertebrata</taxon>
        <taxon>Euteleostomi</taxon>
        <taxon>Amphibia</taxon>
        <taxon>Batrachia</taxon>
        <taxon>Caudata</taxon>
        <taxon>Salamandroidea</taxon>
        <taxon>Salamandridae</taxon>
        <taxon>Pleurodelinae</taxon>
        <taxon>Pleurodeles</taxon>
    </lineage>
</organism>
<evidence type="ECO:0000256" key="6">
    <source>
        <dbReference type="ARBA" id="ARBA00034769"/>
    </source>
</evidence>
<evidence type="ECO:0000256" key="4">
    <source>
        <dbReference type="ARBA" id="ARBA00023136"/>
    </source>
</evidence>
<keyword evidence="4 8" id="KW-0472">Membrane</keyword>
<sequence>MDSVQAQIPQEEEEDVLKEHLNDFIQTSVDQAMVASWQKLSKNLENSVVNIVSKTMLAHSAGEGRKRQISSKNIKVTQSGSDNVSHKAEDVVPHGPPSKEGLISKSVKKCMAKTKNVSVPIKITKILDTDDEGNSPVSDVDSSEEDVGELFFPPPIKKAKLAAGSTVVLDAEGVPMFDPGDIQHPNSTEWLPAEHVADYVTARLHTPLDKQVRAKIRSECPRPALASMITATPMIDPSLLTFFTRYGKDPRKGVDKAWSTCQDKLLDIVGPLTRMFDMAESARLDQGVIDAEELSLWAQRAVCGLPRQVTGSGLAPWETPLQSAQCAGGSCRERSGPGPCSARERVKREPDREVSTCPRAHGGLAMTVTYTSQVADARLGTFSRLLLQWKGSIYKLLYREFIIFITLYFIISGIYRFILNESQKSDFEKLVLYCGNYLELIPVSFVLGFYVTLVVSRWWAQYESLPWPDRLMCLVSSNVHGIDEYGRILRRTLMRYANLSGVLILRSISTAAYKRFPTSEHLVKAGLMTLDEHNKFENLSSPHNKFWIPCVWFANLAVKARNEGRIRDNMDLHLILNELNSLRTQCGKLYGYDWISVPLVYTQVVTVAVYSFFVACLIGRQFLDPLKKYPNHELDLYVPVFTLLQFFFYAGWLKVAEQLINPFGEDDDDFETNWLIDRNLQVSLLAVDEMHQNLPVLEKDLYWNDSDPQPPYTAATAEYKRPSFLGSTFDISMQKEEMEFQPLEQINEHEEANHSTPFLGHLGRFLGVQSPSFPRSSSKMNLLLRRRQGALPHFPQYLYKDVPCCGLGKGGMANGPSSAPVRPDPFEGFDADTRDFDAFMSTPFYERPGFYSAPQTPINSAPMVCPPRRHGHRKTPTLASISKESPANLSPTSTSEKDRSLSSLVSGAMDNCTWVTEKSTMQDSAVLPVEDNTTAKDAHPPPVTNPRFPPHEELASPGRQGGPQLCLSPKRGLLGRRYHNLTLENPALTPNLIPDPAGGHHTPSARTPTASSVFSFSFSPVASPLLQRTHFTNTSTVSPLASQGSGEAPRTPSASSGHRNERGAQCPEDSGVSLADGDYSGLMEVIMEAGENLPDEGKVCRFGPEC</sequence>
<evidence type="ECO:0000313" key="10">
    <source>
        <dbReference type="Proteomes" id="UP001066276"/>
    </source>
</evidence>
<feature type="region of interest" description="Disordered" evidence="7">
    <location>
        <begin position="77"/>
        <end position="102"/>
    </location>
</feature>
<feature type="compositionally biased region" description="Polar residues" evidence="7">
    <location>
        <begin position="877"/>
        <end position="894"/>
    </location>
</feature>
<dbReference type="Pfam" id="PF01062">
    <property type="entry name" value="Bestrophin"/>
    <property type="match status" value="1"/>
</dbReference>
<dbReference type="GO" id="GO:0005254">
    <property type="term" value="F:chloride channel activity"/>
    <property type="evidence" value="ECO:0007669"/>
    <property type="project" value="InterPro"/>
</dbReference>
<feature type="transmembrane region" description="Helical" evidence="8">
    <location>
        <begin position="440"/>
        <end position="460"/>
    </location>
</feature>
<dbReference type="Proteomes" id="UP001066276">
    <property type="component" value="Chromosome 3_2"/>
</dbReference>
<protein>
    <recommendedName>
        <fullName evidence="11">Bestrophin homolog</fullName>
    </recommendedName>
</protein>
<evidence type="ECO:0000256" key="1">
    <source>
        <dbReference type="ARBA" id="ARBA00004370"/>
    </source>
</evidence>
<feature type="region of interest" description="Disordered" evidence="7">
    <location>
        <begin position="1035"/>
        <end position="1073"/>
    </location>
</feature>
<feature type="region of interest" description="Disordered" evidence="7">
    <location>
        <begin position="932"/>
        <end position="965"/>
    </location>
</feature>
<evidence type="ECO:0000256" key="3">
    <source>
        <dbReference type="ARBA" id="ARBA00022989"/>
    </source>
</evidence>
<comment type="catalytic activity">
    <reaction evidence="5">
        <text>chloride(in) = chloride(out)</text>
        <dbReference type="Rhea" id="RHEA:29823"/>
        <dbReference type="ChEBI" id="CHEBI:17996"/>
    </reaction>
</comment>
<comment type="similarity">
    <text evidence="6">Belongs to the anion channel-forming bestrophin (TC 1.A.46) family. Calcium-sensitive chloride channel subfamily.</text>
</comment>
<keyword evidence="3 8" id="KW-1133">Transmembrane helix</keyword>
<feature type="region of interest" description="Disordered" evidence="7">
    <location>
        <begin position="989"/>
        <end position="1009"/>
    </location>
</feature>